<dbReference type="InterPro" id="IPR036942">
    <property type="entry name" value="Beta-barrel_TonB_sf"/>
</dbReference>
<evidence type="ECO:0000256" key="14">
    <source>
        <dbReference type="PROSITE-ProRule" id="PRU01360"/>
    </source>
</evidence>
<dbReference type="InterPro" id="IPR000531">
    <property type="entry name" value="Beta-barrel_TonB"/>
</dbReference>
<evidence type="ECO:0000313" key="20">
    <source>
        <dbReference type="Proteomes" id="UP000031521"/>
    </source>
</evidence>
<dbReference type="GO" id="GO:0009279">
    <property type="term" value="C:cell outer membrane"/>
    <property type="evidence" value="ECO:0007669"/>
    <property type="project" value="UniProtKB-SubCell"/>
</dbReference>
<keyword evidence="8" id="KW-0408">Iron</keyword>
<keyword evidence="12 19" id="KW-0675">Receptor</keyword>
<comment type="similarity">
    <text evidence="2 14 15">Belongs to the TonB-dependent receptor family.</text>
</comment>
<evidence type="ECO:0000313" key="19">
    <source>
        <dbReference type="EMBL" id="AJE48704.1"/>
    </source>
</evidence>
<dbReference type="GO" id="GO:0015891">
    <property type="term" value="P:siderophore transport"/>
    <property type="evidence" value="ECO:0007669"/>
    <property type="project" value="InterPro"/>
</dbReference>
<dbReference type="AlphaFoldDB" id="A0A0B5E0E1"/>
<keyword evidence="7 16" id="KW-0732">Signal</keyword>
<dbReference type="RefSeq" id="WP_043870965.1">
    <property type="nucleotide sequence ID" value="NZ_CP004393.1"/>
</dbReference>
<keyword evidence="6 14" id="KW-0812">Transmembrane</keyword>
<evidence type="ECO:0000256" key="13">
    <source>
        <dbReference type="ARBA" id="ARBA00023237"/>
    </source>
</evidence>
<dbReference type="STRING" id="1208324.P73_3989"/>
<name>A0A0B5E0E1_9RHOB</name>
<evidence type="ECO:0000256" key="10">
    <source>
        <dbReference type="ARBA" id="ARBA00023077"/>
    </source>
</evidence>
<dbReference type="EMBL" id="CP004393">
    <property type="protein sequence ID" value="AJE48704.1"/>
    <property type="molecule type" value="Genomic_DNA"/>
</dbReference>
<dbReference type="Gene3D" id="2.170.130.10">
    <property type="entry name" value="TonB-dependent receptor, plug domain"/>
    <property type="match status" value="1"/>
</dbReference>
<evidence type="ECO:0000256" key="15">
    <source>
        <dbReference type="RuleBase" id="RU003357"/>
    </source>
</evidence>
<dbReference type="InterPro" id="IPR039426">
    <property type="entry name" value="TonB-dep_rcpt-like"/>
</dbReference>
<dbReference type="Pfam" id="PF00593">
    <property type="entry name" value="TonB_dep_Rec_b-barrel"/>
    <property type="match status" value="1"/>
</dbReference>
<dbReference type="CDD" id="cd01347">
    <property type="entry name" value="ligand_gated_channel"/>
    <property type="match status" value="1"/>
</dbReference>
<evidence type="ECO:0000256" key="16">
    <source>
        <dbReference type="SAM" id="SignalP"/>
    </source>
</evidence>
<dbReference type="KEGG" id="cid:P73_3989"/>
<keyword evidence="20" id="KW-1185">Reference proteome</keyword>
<evidence type="ECO:0000259" key="17">
    <source>
        <dbReference type="Pfam" id="PF00593"/>
    </source>
</evidence>
<keyword evidence="13 14" id="KW-0998">Cell outer membrane</keyword>
<dbReference type="InterPro" id="IPR012910">
    <property type="entry name" value="Plug_dom"/>
</dbReference>
<evidence type="ECO:0000256" key="3">
    <source>
        <dbReference type="ARBA" id="ARBA00022448"/>
    </source>
</evidence>
<feature type="domain" description="TonB-dependent receptor plug" evidence="18">
    <location>
        <begin position="78"/>
        <end position="180"/>
    </location>
</feature>
<evidence type="ECO:0000256" key="9">
    <source>
        <dbReference type="ARBA" id="ARBA00023065"/>
    </source>
</evidence>
<dbReference type="GO" id="GO:0015344">
    <property type="term" value="F:siderophore uptake transmembrane transporter activity"/>
    <property type="evidence" value="ECO:0007669"/>
    <property type="project" value="TreeGrafter"/>
</dbReference>
<evidence type="ECO:0000256" key="2">
    <source>
        <dbReference type="ARBA" id="ARBA00009810"/>
    </source>
</evidence>
<evidence type="ECO:0000256" key="5">
    <source>
        <dbReference type="ARBA" id="ARBA00022496"/>
    </source>
</evidence>
<keyword evidence="4 14" id="KW-1134">Transmembrane beta strand</keyword>
<keyword evidence="5" id="KW-0410">Iron transport</keyword>
<keyword evidence="10 15" id="KW-0798">TonB box</keyword>
<accession>A0A0B5E0E1</accession>
<gene>
    <name evidence="19" type="ORF">P73_3989</name>
</gene>
<evidence type="ECO:0000256" key="12">
    <source>
        <dbReference type="ARBA" id="ARBA00023170"/>
    </source>
</evidence>
<evidence type="ECO:0000256" key="4">
    <source>
        <dbReference type="ARBA" id="ARBA00022452"/>
    </source>
</evidence>
<protein>
    <submittedName>
        <fullName evidence="19">Ferrichrome receptor protein</fullName>
    </submittedName>
</protein>
<dbReference type="Proteomes" id="UP000031521">
    <property type="component" value="Chromosome"/>
</dbReference>
<evidence type="ECO:0000256" key="11">
    <source>
        <dbReference type="ARBA" id="ARBA00023136"/>
    </source>
</evidence>
<dbReference type="InterPro" id="IPR037066">
    <property type="entry name" value="Plug_dom_sf"/>
</dbReference>
<dbReference type="Pfam" id="PF07715">
    <property type="entry name" value="Plug"/>
    <property type="match status" value="1"/>
</dbReference>
<dbReference type="NCBIfam" id="TIGR01783">
    <property type="entry name" value="TonB-siderophor"/>
    <property type="match status" value="1"/>
</dbReference>
<dbReference type="SUPFAM" id="SSF56935">
    <property type="entry name" value="Porins"/>
    <property type="match status" value="1"/>
</dbReference>
<evidence type="ECO:0000256" key="7">
    <source>
        <dbReference type="ARBA" id="ARBA00022729"/>
    </source>
</evidence>
<evidence type="ECO:0000256" key="6">
    <source>
        <dbReference type="ARBA" id="ARBA00022692"/>
    </source>
</evidence>
<keyword evidence="3 14" id="KW-0813">Transport</keyword>
<dbReference type="HOGENOM" id="CLU_008287_9_0_5"/>
<feature type="signal peptide" evidence="16">
    <location>
        <begin position="1"/>
        <end position="36"/>
    </location>
</feature>
<feature type="domain" description="TonB-dependent receptor-like beta-barrel" evidence="17">
    <location>
        <begin position="282"/>
        <end position="695"/>
    </location>
</feature>
<dbReference type="OrthoDB" id="9760333at2"/>
<comment type="subcellular location">
    <subcellularLocation>
        <location evidence="1 14">Cell outer membrane</location>
        <topology evidence="1 14">Multi-pass membrane protein</topology>
    </subcellularLocation>
</comment>
<dbReference type="PROSITE" id="PS52016">
    <property type="entry name" value="TONB_DEPENDENT_REC_3"/>
    <property type="match status" value="1"/>
</dbReference>
<evidence type="ECO:0000256" key="8">
    <source>
        <dbReference type="ARBA" id="ARBA00023004"/>
    </source>
</evidence>
<dbReference type="Gene3D" id="2.40.170.20">
    <property type="entry name" value="TonB-dependent receptor, beta-barrel domain"/>
    <property type="match status" value="1"/>
</dbReference>
<evidence type="ECO:0000256" key="1">
    <source>
        <dbReference type="ARBA" id="ARBA00004571"/>
    </source>
</evidence>
<organism evidence="19 20">
    <name type="scientific">Celeribacter indicus</name>
    <dbReference type="NCBI Taxonomy" id="1208324"/>
    <lineage>
        <taxon>Bacteria</taxon>
        <taxon>Pseudomonadati</taxon>
        <taxon>Pseudomonadota</taxon>
        <taxon>Alphaproteobacteria</taxon>
        <taxon>Rhodobacterales</taxon>
        <taxon>Roseobacteraceae</taxon>
        <taxon>Celeribacter</taxon>
    </lineage>
</organism>
<dbReference type="PANTHER" id="PTHR32552:SF68">
    <property type="entry name" value="FERRICHROME OUTER MEMBRANE TRANSPORTER_PHAGE RECEPTOR"/>
    <property type="match status" value="1"/>
</dbReference>
<dbReference type="GO" id="GO:0038023">
    <property type="term" value="F:signaling receptor activity"/>
    <property type="evidence" value="ECO:0007669"/>
    <property type="project" value="InterPro"/>
</dbReference>
<dbReference type="PANTHER" id="PTHR32552">
    <property type="entry name" value="FERRICHROME IRON RECEPTOR-RELATED"/>
    <property type="match status" value="1"/>
</dbReference>
<proteinExistence type="inferred from homology"/>
<evidence type="ECO:0000259" key="18">
    <source>
        <dbReference type="Pfam" id="PF07715"/>
    </source>
</evidence>
<feature type="chain" id="PRO_5002100750" evidence="16">
    <location>
        <begin position="37"/>
        <end position="726"/>
    </location>
</feature>
<keyword evidence="9" id="KW-0406">Ion transport</keyword>
<dbReference type="InterPro" id="IPR010105">
    <property type="entry name" value="TonB_sidphr_rcpt"/>
</dbReference>
<reference evidence="19 20" key="1">
    <citation type="journal article" date="2014" name="Int. J. Syst. Evol. Microbiol.">
        <title>Celeribacter indicus sp. nov., a polycyclic aromatic hydrocarbon-degrading bacterium from deep-sea sediment and reclassification of Huaishuia halophila as Celeribacter halophilus comb. nov.</title>
        <authorList>
            <person name="Lai Q."/>
            <person name="Cao J."/>
            <person name="Yuan J."/>
            <person name="Li F."/>
            <person name="Shao Z."/>
        </authorList>
    </citation>
    <scope>NUCLEOTIDE SEQUENCE [LARGE SCALE GENOMIC DNA]</scope>
    <source>
        <strain evidence="19">P73</strain>
    </source>
</reference>
<keyword evidence="11 14" id="KW-0472">Membrane</keyword>
<sequence>MISSDRGLSPRVAAKRHLLCHTALIGLLASGLPAQAQDEAGVVELMPIVVQNKLAYSGAIDGYLAPATETGVKSGVPLAEVPQSITVVTSTELEARAPRQVEDSIAYVAGVLPSTWGTDDRYDQFSIRGFDMGPYALYRDGLPQKALSFSGFTVDPYMIERVDVLRGPAGVLYGSNDAGGMVNLVTKRPVFDSLGETRLSYDSNGTGSVGFDWSDVLSPDGAVAGRITGLVRDGETEVDRSENDRSFLSASLTWAPTDDTALTILGHVQRDSLTPLTITPVNGEDIDPSWGRVPGDYAYRQSDYNFFETEQETIGWELTHSFTPELTLNQRLRYADQSTDYAQLDFGSAQADGLHYYAFHNEERARTLGIDTNLSWTRGFGAAENTLTAGVDYQHSRYRVAQKLDYSEYIVPYDDPEFDFPVSDPIDGSTTRTTYVEKGLYLQDHIDFGQGTTVTAGLRHSWFETKAEDLDNDTEDSQDNSATTGMIGLTHDFANGLTPYASYTEGFIQNVGTTLEGDVLDPSESTQWELGLRYAPTADLILSAALFDLRKTNVKEYDTRDTTWSSFLQAGEVRSRGLELEARGRLSARLQGTASYTYLDTEITKSVMRDDPDAGTVDIRGNENNFAPNHQLSLWLDYDASALLPGLSLGGGLRSVSSYYATQENGRRTSGYTLADLAVSYEVSDFSIDLGVTNLFDEDYYSMCYDDYGCTRGEGRIVTLSLQRSF</sequence>